<proteinExistence type="predicted"/>
<protein>
    <submittedName>
        <fullName evidence="2">Uncharacterized protein</fullName>
    </submittedName>
</protein>
<feature type="compositionally biased region" description="Low complexity" evidence="1">
    <location>
        <begin position="105"/>
        <end position="129"/>
    </location>
</feature>
<keyword evidence="3" id="KW-1185">Reference proteome</keyword>
<accession>A0A6A6FQN4</accession>
<name>A0A6A6FQN4_9PEZI</name>
<dbReference type="AlphaFoldDB" id="A0A6A6FQN4"/>
<sequence length="193" mass="21539">MCHFTVTYHNVCKHYSRRRFEYCLTAELDPVVYSRGCHNTTDMGVRSSFTECVTCQRVKARKIFFRTGSEPELQDISYGIIASRGPKTPSVVVTSSVETCYDIHSSPCSSRRSSVASGTSSASSTSSPSSGGGSYGGWAFKEGKFRNIHWRMYQPETQQAQQWASPSMYAVAPRQLYKKSGGDLLKSCREHDL</sequence>
<feature type="region of interest" description="Disordered" evidence="1">
    <location>
        <begin position="105"/>
        <end position="134"/>
    </location>
</feature>
<reference evidence="2" key="1">
    <citation type="journal article" date="2020" name="Stud. Mycol.">
        <title>101 Dothideomycetes genomes: a test case for predicting lifestyles and emergence of pathogens.</title>
        <authorList>
            <person name="Haridas S."/>
            <person name="Albert R."/>
            <person name="Binder M."/>
            <person name="Bloem J."/>
            <person name="Labutti K."/>
            <person name="Salamov A."/>
            <person name="Andreopoulos B."/>
            <person name="Baker S."/>
            <person name="Barry K."/>
            <person name="Bills G."/>
            <person name="Bluhm B."/>
            <person name="Cannon C."/>
            <person name="Castanera R."/>
            <person name="Culley D."/>
            <person name="Daum C."/>
            <person name="Ezra D."/>
            <person name="Gonzalez J."/>
            <person name="Henrissat B."/>
            <person name="Kuo A."/>
            <person name="Liang C."/>
            <person name="Lipzen A."/>
            <person name="Lutzoni F."/>
            <person name="Magnuson J."/>
            <person name="Mondo S."/>
            <person name="Nolan M."/>
            <person name="Ohm R."/>
            <person name="Pangilinan J."/>
            <person name="Park H.-J."/>
            <person name="Ramirez L."/>
            <person name="Alfaro M."/>
            <person name="Sun H."/>
            <person name="Tritt A."/>
            <person name="Yoshinaga Y."/>
            <person name="Zwiers L.-H."/>
            <person name="Turgeon B."/>
            <person name="Goodwin S."/>
            <person name="Spatafora J."/>
            <person name="Crous P."/>
            <person name="Grigoriev I."/>
        </authorList>
    </citation>
    <scope>NUCLEOTIDE SEQUENCE</scope>
    <source>
        <strain evidence="2">SCOH1-5</strain>
    </source>
</reference>
<organism evidence="2 3">
    <name type="scientific">Cercospora zeae-maydis SCOH1-5</name>
    <dbReference type="NCBI Taxonomy" id="717836"/>
    <lineage>
        <taxon>Eukaryota</taxon>
        <taxon>Fungi</taxon>
        <taxon>Dikarya</taxon>
        <taxon>Ascomycota</taxon>
        <taxon>Pezizomycotina</taxon>
        <taxon>Dothideomycetes</taxon>
        <taxon>Dothideomycetidae</taxon>
        <taxon>Mycosphaerellales</taxon>
        <taxon>Mycosphaerellaceae</taxon>
        <taxon>Cercospora</taxon>
    </lineage>
</organism>
<dbReference type="EMBL" id="ML992665">
    <property type="protein sequence ID" value="KAF2215772.1"/>
    <property type="molecule type" value="Genomic_DNA"/>
</dbReference>
<evidence type="ECO:0000313" key="2">
    <source>
        <dbReference type="EMBL" id="KAF2215772.1"/>
    </source>
</evidence>
<evidence type="ECO:0000313" key="3">
    <source>
        <dbReference type="Proteomes" id="UP000799539"/>
    </source>
</evidence>
<evidence type="ECO:0000256" key="1">
    <source>
        <dbReference type="SAM" id="MobiDB-lite"/>
    </source>
</evidence>
<dbReference type="Proteomes" id="UP000799539">
    <property type="component" value="Unassembled WGS sequence"/>
</dbReference>
<gene>
    <name evidence="2" type="ORF">CERZMDRAFT_81886</name>
</gene>